<dbReference type="Pfam" id="PF00867">
    <property type="entry name" value="XPG_I"/>
    <property type="match status" value="1"/>
</dbReference>
<dbReference type="EC" id="3.1.-.-" evidence="16"/>
<evidence type="ECO:0000256" key="1">
    <source>
        <dbReference type="ARBA" id="ARBA00022553"/>
    </source>
</evidence>
<evidence type="ECO:0000256" key="15">
    <source>
        <dbReference type="ARBA" id="ARBA00063178"/>
    </source>
</evidence>
<dbReference type="InterPro" id="IPR023426">
    <property type="entry name" value="Flap_endonuc"/>
</dbReference>
<keyword evidence="5 16" id="KW-0255">Endonuclease</keyword>
<evidence type="ECO:0000256" key="2">
    <source>
        <dbReference type="ARBA" id="ARBA00022705"/>
    </source>
</evidence>
<dbReference type="Gene3D" id="1.10.150.20">
    <property type="entry name" value="5' to 3' exonuclease, C-terminal subdomain"/>
    <property type="match status" value="1"/>
</dbReference>
<evidence type="ECO:0000259" key="18">
    <source>
        <dbReference type="SMART" id="SM00484"/>
    </source>
</evidence>
<dbReference type="GO" id="GO:0005730">
    <property type="term" value="C:nucleolus"/>
    <property type="evidence" value="ECO:0007669"/>
    <property type="project" value="UniProtKB-SubCell"/>
</dbReference>
<dbReference type="SUPFAM" id="SSF47807">
    <property type="entry name" value="5' to 3' exonuclease, C-terminal subdomain"/>
    <property type="match status" value="1"/>
</dbReference>
<name>A0A7S0NX75_9EUKA</name>
<dbReference type="HAMAP" id="MF_00614">
    <property type="entry name" value="Fen"/>
    <property type="match status" value="1"/>
</dbReference>
<evidence type="ECO:0000256" key="12">
    <source>
        <dbReference type="ARBA" id="ARBA00023242"/>
    </source>
</evidence>
<keyword evidence="12 16" id="KW-0539">Nucleus</keyword>
<evidence type="ECO:0000256" key="5">
    <source>
        <dbReference type="ARBA" id="ARBA00022759"/>
    </source>
</evidence>
<evidence type="ECO:0000256" key="17">
    <source>
        <dbReference type="SAM" id="MobiDB-lite"/>
    </source>
</evidence>
<feature type="region of interest" description="Disordered" evidence="17">
    <location>
        <begin position="361"/>
        <end position="400"/>
    </location>
</feature>
<gene>
    <name evidence="20" type="ORF">CLEP1334_LOCUS12312</name>
</gene>
<dbReference type="SMART" id="SM00485">
    <property type="entry name" value="XPGN"/>
    <property type="match status" value="1"/>
</dbReference>
<dbReference type="GO" id="GO:0008409">
    <property type="term" value="F:5'-3' exonuclease activity"/>
    <property type="evidence" value="ECO:0007669"/>
    <property type="project" value="UniProtKB-UniRule"/>
</dbReference>
<dbReference type="SMART" id="SM00484">
    <property type="entry name" value="XPGI"/>
    <property type="match status" value="1"/>
</dbReference>
<comment type="subunit">
    <text evidence="15">Interacts with PCNA1 and PCNA2. Three molecules of FEN1 bind to one PCNA trimer with each molecule binding to one PCNA monomer. PCNA stimulates the nuclease activity without altering cleavage specificity.</text>
</comment>
<dbReference type="Pfam" id="PF00752">
    <property type="entry name" value="XPG_N"/>
    <property type="match status" value="1"/>
</dbReference>
<keyword evidence="11 16" id="KW-0234">DNA repair</keyword>
<dbReference type="CDD" id="cd09867">
    <property type="entry name" value="PIN_FEN1"/>
    <property type="match status" value="1"/>
</dbReference>
<keyword evidence="6 16" id="KW-0227">DNA damage</keyword>
<keyword evidence="10 16" id="KW-0496">Mitochondrion</keyword>
<evidence type="ECO:0000256" key="4">
    <source>
        <dbReference type="ARBA" id="ARBA00022723"/>
    </source>
</evidence>
<keyword evidence="7 16" id="KW-0378">Hydrolase</keyword>
<organism evidence="20">
    <name type="scientific">Calcidiscus leptoporus</name>
    <dbReference type="NCBI Taxonomy" id="127549"/>
    <lineage>
        <taxon>Eukaryota</taxon>
        <taxon>Haptista</taxon>
        <taxon>Haptophyta</taxon>
        <taxon>Prymnesiophyceae</taxon>
        <taxon>Coccolithales</taxon>
        <taxon>Calcidiscaceae</taxon>
        <taxon>Calcidiscus</taxon>
    </lineage>
</organism>
<dbReference type="SMART" id="SM00279">
    <property type="entry name" value="HhH2"/>
    <property type="match status" value="1"/>
</dbReference>
<evidence type="ECO:0000259" key="19">
    <source>
        <dbReference type="SMART" id="SM00485"/>
    </source>
</evidence>
<comment type="subcellular location">
    <subcellularLocation>
        <location evidence="16">Nucleus</location>
        <location evidence="16">Nucleolus</location>
    </subcellularLocation>
    <subcellularLocation>
        <location evidence="16">Nucleus</location>
        <location evidence="16">Nucleoplasm</location>
    </subcellularLocation>
    <subcellularLocation>
        <location evidence="16">Mitochondrion</location>
    </subcellularLocation>
    <text evidence="16">Resides mostly in the nucleoli and relocalizes to the nucleoplasm upon DNA damage.</text>
</comment>
<dbReference type="InterPro" id="IPR036279">
    <property type="entry name" value="5-3_exonuclease_C_sf"/>
</dbReference>
<comment type="similarity">
    <text evidence="14 16">Belongs to the XPG/RAD2 endonuclease family. FEN1 subfamily.</text>
</comment>
<dbReference type="InterPro" id="IPR019974">
    <property type="entry name" value="XPG_CS"/>
</dbReference>
<dbReference type="InterPro" id="IPR006086">
    <property type="entry name" value="XPG-I_dom"/>
</dbReference>
<dbReference type="GO" id="GO:0006284">
    <property type="term" value="P:base-excision repair"/>
    <property type="evidence" value="ECO:0007669"/>
    <property type="project" value="UniProtKB-UniRule"/>
</dbReference>
<keyword evidence="4 16" id="KW-0479">Metal-binding</keyword>
<proteinExistence type="inferred from homology"/>
<dbReference type="GO" id="GO:0017108">
    <property type="term" value="F:5'-flap endonuclease activity"/>
    <property type="evidence" value="ECO:0007669"/>
    <property type="project" value="UniProtKB-UniRule"/>
</dbReference>
<evidence type="ECO:0000256" key="6">
    <source>
        <dbReference type="ARBA" id="ARBA00022763"/>
    </source>
</evidence>
<dbReference type="GO" id="GO:0043137">
    <property type="term" value="P:DNA replication, removal of RNA primer"/>
    <property type="evidence" value="ECO:0007669"/>
    <property type="project" value="UniProtKB-UniRule"/>
</dbReference>
<feature type="domain" description="XPG N-terminal" evidence="19">
    <location>
        <begin position="1"/>
        <end position="109"/>
    </location>
</feature>
<comment type="cofactor">
    <cofactor evidence="16">
        <name>Mg(2+)</name>
        <dbReference type="ChEBI" id="CHEBI:18420"/>
    </cofactor>
    <text evidence="16">Binds 2 magnesium ions per subunit. They probably participate in the reaction catalyzed by the enzyme. May bind an additional third magnesium ion after substrate binding.</text>
</comment>
<comment type="function">
    <text evidence="13 16">Structure-specific nuclease with 5'-flap endonuclease and 5'-3' exonuclease activities involved in DNA replication and repair. During DNA replication, cleaves the 5'-overhanging flap structure that is generated by displacement synthesis when DNA polymerase encounters the 5'-end of a downstream Okazaki fragment. It enters the flap from the 5'-end and then tracks to cleave the flap base, leaving a nick for ligation. Also involved in the long patch base excision repair (LP-BER) pathway, by cleaving within the apurinic/apyrimidinic (AP) site-terminated flap. Acts as a genome stabilization factor that prevents flaps from equilibrating into structures that lead to duplications and deletions. Also possesses 5'-3' exonuclease activity on nicked or gapped double-stranded DNA, and exhibits RNase H activity. Also involved in replication and repair of rDNA and in repairing mitochondrial DNA.</text>
</comment>
<feature type="domain" description="XPG-I" evidence="18">
    <location>
        <begin position="148"/>
        <end position="224"/>
    </location>
</feature>
<keyword evidence="1 16" id="KW-0597">Phosphoprotein</keyword>
<keyword evidence="9 16" id="KW-0460">Magnesium</keyword>
<dbReference type="FunFam" id="3.40.50.1010:FF:000016">
    <property type="entry name" value="Flap endonuclease 1"/>
    <property type="match status" value="1"/>
</dbReference>
<keyword evidence="3 16" id="KW-0540">Nuclease</keyword>
<evidence type="ECO:0000256" key="10">
    <source>
        <dbReference type="ARBA" id="ARBA00023128"/>
    </source>
</evidence>
<dbReference type="PROSITE" id="PS00842">
    <property type="entry name" value="XPG_2"/>
    <property type="match status" value="1"/>
</dbReference>
<dbReference type="GO" id="GO:0000287">
    <property type="term" value="F:magnesium ion binding"/>
    <property type="evidence" value="ECO:0007669"/>
    <property type="project" value="UniProtKB-UniRule"/>
</dbReference>
<dbReference type="GO" id="GO:0005739">
    <property type="term" value="C:mitochondrion"/>
    <property type="evidence" value="ECO:0007669"/>
    <property type="project" value="UniProtKB-SubCell"/>
</dbReference>
<dbReference type="CDD" id="cd09907">
    <property type="entry name" value="H3TH_FEN1-Euk"/>
    <property type="match status" value="1"/>
</dbReference>
<evidence type="ECO:0000256" key="14">
    <source>
        <dbReference type="ARBA" id="ARBA00034726"/>
    </source>
</evidence>
<evidence type="ECO:0000256" key="16">
    <source>
        <dbReference type="HAMAP-Rule" id="MF_03140"/>
    </source>
</evidence>
<dbReference type="SUPFAM" id="SSF88723">
    <property type="entry name" value="PIN domain-like"/>
    <property type="match status" value="1"/>
</dbReference>
<dbReference type="InterPro" id="IPR006085">
    <property type="entry name" value="XPG_DNA_repair_N"/>
</dbReference>
<evidence type="ECO:0000256" key="13">
    <source>
        <dbReference type="ARBA" id="ARBA00029382"/>
    </source>
</evidence>
<sequence>MGIKGLMPFLSDSAPSCVKETKMEAMTGRVIAIDASMCLYQFLVAVRQGASQSNLANEAGEVTSHIQGFLSRTVRLLECGIRPVYVFDGKPPELKRETLREREERKQEADGELAAAMESGDADAIKKASHRTVRATPQMNADVQELLRLLGVPVVLAPCEAEASCAALCKAGKVYATATEDMDALTFGTPKMLKNLFDTESSRTAQKRPVFELTLSRVLEQLDVSMATFIDFCILCGCDYCGTIRGIGPATAFKLLKLHGSLEAAVATIDANKLPPEEQWQISEARALFSSPPQVDPSQVDLKWTSPDVAGLKSFLIDRHSFNEGRVTKVVERLSACRAAGSQSRLESFFTAKAPKTLPASEKFNPFAKRAAGSPATKRAREIGGGSNTGKAKVQRKQLS</sequence>
<reference evidence="20" key="1">
    <citation type="submission" date="2021-01" db="EMBL/GenBank/DDBJ databases">
        <authorList>
            <person name="Corre E."/>
            <person name="Pelletier E."/>
            <person name="Niang G."/>
            <person name="Scheremetjew M."/>
            <person name="Finn R."/>
            <person name="Kale V."/>
            <person name="Holt S."/>
            <person name="Cochrane G."/>
            <person name="Meng A."/>
            <person name="Brown T."/>
            <person name="Cohen L."/>
        </authorList>
    </citation>
    <scope>NUCLEOTIDE SEQUENCE</scope>
    <source>
        <strain evidence="20">RCC1130</strain>
    </source>
</reference>
<evidence type="ECO:0000256" key="3">
    <source>
        <dbReference type="ARBA" id="ARBA00022722"/>
    </source>
</evidence>
<dbReference type="Gene3D" id="3.40.50.1010">
    <property type="entry name" value="5'-nuclease"/>
    <property type="match status" value="1"/>
</dbReference>
<dbReference type="AlphaFoldDB" id="A0A7S0NX75"/>
<evidence type="ECO:0000256" key="11">
    <source>
        <dbReference type="ARBA" id="ARBA00023204"/>
    </source>
</evidence>
<dbReference type="PANTHER" id="PTHR11081:SF9">
    <property type="entry name" value="FLAP ENDONUCLEASE 1"/>
    <property type="match status" value="1"/>
</dbReference>
<protein>
    <recommendedName>
        <fullName evidence="16">Flap endonuclease 1</fullName>
        <shortName evidence="16">FEN-1</shortName>
        <ecNumber evidence="16">3.1.-.-</ecNumber>
    </recommendedName>
    <alternativeName>
        <fullName evidence="16">Flap structure-specific endonuclease 1</fullName>
    </alternativeName>
</protein>
<dbReference type="PANTHER" id="PTHR11081">
    <property type="entry name" value="FLAP ENDONUCLEASE FAMILY MEMBER"/>
    <property type="match status" value="1"/>
</dbReference>
<dbReference type="GO" id="GO:0003677">
    <property type="term" value="F:DNA binding"/>
    <property type="evidence" value="ECO:0007669"/>
    <property type="project" value="UniProtKB-UniRule"/>
</dbReference>
<dbReference type="PROSITE" id="PS00841">
    <property type="entry name" value="XPG_1"/>
    <property type="match status" value="1"/>
</dbReference>
<evidence type="ECO:0000256" key="8">
    <source>
        <dbReference type="ARBA" id="ARBA00022839"/>
    </source>
</evidence>
<keyword evidence="2 16" id="KW-0235">DNA replication</keyword>
<dbReference type="FunFam" id="1.10.150.20:FF:000009">
    <property type="entry name" value="Flap endonuclease 1"/>
    <property type="match status" value="1"/>
</dbReference>
<dbReference type="InterPro" id="IPR029060">
    <property type="entry name" value="PIN-like_dom_sf"/>
</dbReference>
<evidence type="ECO:0000313" key="20">
    <source>
        <dbReference type="EMBL" id="CAD8537030.1"/>
    </source>
</evidence>
<dbReference type="InterPro" id="IPR008918">
    <property type="entry name" value="HhH2"/>
</dbReference>
<keyword evidence="8 16" id="KW-0269">Exonuclease</keyword>
<evidence type="ECO:0000256" key="7">
    <source>
        <dbReference type="ARBA" id="ARBA00022801"/>
    </source>
</evidence>
<dbReference type="InterPro" id="IPR006084">
    <property type="entry name" value="XPG/Rad2"/>
</dbReference>
<dbReference type="GO" id="GO:0005654">
    <property type="term" value="C:nucleoplasm"/>
    <property type="evidence" value="ECO:0007669"/>
    <property type="project" value="UniProtKB-SubCell"/>
</dbReference>
<evidence type="ECO:0000256" key="9">
    <source>
        <dbReference type="ARBA" id="ARBA00022842"/>
    </source>
</evidence>
<dbReference type="PRINTS" id="PR00853">
    <property type="entry name" value="XPGRADSUPER"/>
</dbReference>
<dbReference type="EMBL" id="HBER01024492">
    <property type="protein sequence ID" value="CAD8537030.1"/>
    <property type="molecule type" value="Transcribed_RNA"/>
</dbReference>
<accession>A0A7S0NX75</accession>